<evidence type="ECO:0000313" key="5">
    <source>
        <dbReference type="Proteomes" id="UP000002630"/>
    </source>
</evidence>
<feature type="region of interest" description="Disordered" evidence="1">
    <location>
        <begin position="108"/>
        <end position="155"/>
    </location>
</feature>
<sequence length="362" mass="37924">MRCPAVVLVVASAALPCARGFLRPSVVPRRRAAGTDASGGSGDIMTCSRRSHTGGAAAAAVGRRGLFMMAEGRLTDGDLDNISLDPSTLDESELQRVEGIRAIQSKMVRGRREKAGAEESSEETERSGGMGEGAAALKASAAGDDGMTAEERQRAEGLASIERSLAEVTAIQRQLGISVDEDEDEKDLEVTDTAWRGQAGLDVTDAADGSRDWSDLSARKGLAVGDAVALTMFAYVGRASHGMASFDLGVLLTALPFLIGWLAVSPLLGAYTRSATETPGGAAKALLPAWGISIPVGIFLRALSKGGEVPPVPFAVTSMIFTLAALMAWRQLYTAVNPTGEGDKQAGLLDGFRMITTLLQRW</sequence>
<protein>
    <submittedName>
        <fullName evidence="4">Uncharacterized protein</fullName>
    </submittedName>
</protein>
<evidence type="ECO:0000256" key="2">
    <source>
        <dbReference type="SAM" id="Phobius"/>
    </source>
</evidence>
<keyword evidence="2" id="KW-0812">Transmembrane</keyword>
<feature type="transmembrane region" description="Helical" evidence="2">
    <location>
        <begin position="281"/>
        <end position="300"/>
    </location>
</feature>
<keyword evidence="2" id="KW-0472">Membrane</keyword>
<keyword evidence="3" id="KW-0732">Signal</keyword>
<dbReference type="OrthoDB" id="2015146at2759"/>
<gene>
    <name evidence="4" type="ORF">Esi_0281_0016</name>
</gene>
<feature type="transmembrane region" description="Helical" evidence="2">
    <location>
        <begin position="248"/>
        <end position="269"/>
    </location>
</feature>
<evidence type="ECO:0000256" key="1">
    <source>
        <dbReference type="SAM" id="MobiDB-lite"/>
    </source>
</evidence>
<dbReference type="PANTHER" id="PTHR35283">
    <property type="entry name" value="T12C22.21 PROTEIN"/>
    <property type="match status" value="1"/>
</dbReference>
<dbReference type="PANTHER" id="PTHR35283:SF3">
    <property type="entry name" value="T12C22.21 PROTEIN"/>
    <property type="match status" value="1"/>
</dbReference>
<proteinExistence type="predicted"/>
<name>D8LK66_ECTSI</name>
<dbReference type="AlphaFoldDB" id="D8LK66"/>
<reference evidence="4 5" key="1">
    <citation type="journal article" date="2010" name="Nature">
        <title>The Ectocarpus genome and the independent evolution of multicellularity in brown algae.</title>
        <authorList>
            <person name="Cock J.M."/>
            <person name="Sterck L."/>
            <person name="Rouze P."/>
            <person name="Scornet D."/>
            <person name="Allen A.E."/>
            <person name="Amoutzias G."/>
            <person name="Anthouard V."/>
            <person name="Artiguenave F."/>
            <person name="Aury J.M."/>
            <person name="Badger J.H."/>
            <person name="Beszteri B."/>
            <person name="Billiau K."/>
            <person name="Bonnet E."/>
            <person name="Bothwell J.H."/>
            <person name="Bowler C."/>
            <person name="Boyen C."/>
            <person name="Brownlee C."/>
            <person name="Carrano C.J."/>
            <person name="Charrier B."/>
            <person name="Cho G.Y."/>
            <person name="Coelho S.M."/>
            <person name="Collen J."/>
            <person name="Corre E."/>
            <person name="Da Silva C."/>
            <person name="Delage L."/>
            <person name="Delaroque N."/>
            <person name="Dittami S.M."/>
            <person name="Doulbeau S."/>
            <person name="Elias M."/>
            <person name="Farnham G."/>
            <person name="Gachon C.M."/>
            <person name="Gschloessl B."/>
            <person name="Heesch S."/>
            <person name="Jabbari K."/>
            <person name="Jubin C."/>
            <person name="Kawai H."/>
            <person name="Kimura K."/>
            <person name="Kloareg B."/>
            <person name="Kupper F.C."/>
            <person name="Lang D."/>
            <person name="Le Bail A."/>
            <person name="Leblanc C."/>
            <person name="Lerouge P."/>
            <person name="Lohr M."/>
            <person name="Lopez P.J."/>
            <person name="Martens C."/>
            <person name="Maumus F."/>
            <person name="Michel G."/>
            <person name="Miranda-Saavedra D."/>
            <person name="Morales J."/>
            <person name="Moreau H."/>
            <person name="Motomura T."/>
            <person name="Nagasato C."/>
            <person name="Napoli C.A."/>
            <person name="Nelson D.R."/>
            <person name="Nyvall-Collen P."/>
            <person name="Peters A.F."/>
            <person name="Pommier C."/>
            <person name="Potin P."/>
            <person name="Poulain J."/>
            <person name="Quesneville H."/>
            <person name="Read B."/>
            <person name="Rensing S.A."/>
            <person name="Ritter A."/>
            <person name="Rousvoal S."/>
            <person name="Samanta M."/>
            <person name="Samson G."/>
            <person name="Schroeder D.C."/>
            <person name="Segurens B."/>
            <person name="Strittmatter M."/>
            <person name="Tonon T."/>
            <person name="Tregear J.W."/>
            <person name="Valentin K."/>
            <person name="von Dassow P."/>
            <person name="Yamagishi T."/>
            <person name="Van de Peer Y."/>
            <person name="Wincker P."/>
        </authorList>
    </citation>
    <scope>NUCLEOTIDE SEQUENCE [LARGE SCALE GENOMIC DNA]</scope>
    <source>
        <strain evidence="5">Ec32 / CCAP1310/4</strain>
    </source>
</reference>
<evidence type="ECO:0000313" key="4">
    <source>
        <dbReference type="EMBL" id="CBN76030.1"/>
    </source>
</evidence>
<feature type="transmembrane region" description="Helical" evidence="2">
    <location>
        <begin position="312"/>
        <end position="329"/>
    </location>
</feature>
<dbReference type="Proteomes" id="UP000002630">
    <property type="component" value="Unassembled WGS sequence"/>
</dbReference>
<accession>D8LK66</accession>
<feature type="compositionally biased region" description="Low complexity" evidence="1">
    <location>
        <begin position="133"/>
        <end position="146"/>
    </location>
</feature>
<dbReference type="EMBL" id="FN649760">
    <property type="protein sequence ID" value="CBN76030.1"/>
    <property type="molecule type" value="Genomic_DNA"/>
</dbReference>
<dbReference type="InterPro" id="IPR021414">
    <property type="entry name" value="DUF3054"/>
</dbReference>
<keyword evidence="2" id="KW-1133">Transmembrane helix</keyword>
<dbReference type="eggNOG" id="ENOG502QPMJ">
    <property type="taxonomic scope" value="Eukaryota"/>
</dbReference>
<keyword evidence="5" id="KW-1185">Reference proteome</keyword>
<organism evidence="4 5">
    <name type="scientific">Ectocarpus siliculosus</name>
    <name type="common">Brown alga</name>
    <name type="synonym">Conferva siliculosa</name>
    <dbReference type="NCBI Taxonomy" id="2880"/>
    <lineage>
        <taxon>Eukaryota</taxon>
        <taxon>Sar</taxon>
        <taxon>Stramenopiles</taxon>
        <taxon>Ochrophyta</taxon>
        <taxon>PX clade</taxon>
        <taxon>Phaeophyceae</taxon>
        <taxon>Ectocarpales</taxon>
        <taxon>Ectocarpaceae</taxon>
        <taxon>Ectocarpus</taxon>
    </lineage>
</organism>
<dbReference type="InParanoid" id="D8LK66"/>
<feature type="signal peptide" evidence="3">
    <location>
        <begin position="1"/>
        <end position="20"/>
    </location>
</feature>
<dbReference type="Pfam" id="PF11255">
    <property type="entry name" value="DUF3054"/>
    <property type="match status" value="1"/>
</dbReference>
<feature type="chain" id="PRO_5003117216" evidence="3">
    <location>
        <begin position="21"/>
        <end position="362"/>
    </location>
</feature>
<evidence type="ECO:0000256" key="3">
    <source>
        <dbReference type="SAM" id="SignalP"/>
    </source>
</evidence>